<dbReference type="OrthoDB" id="199913at2759"/>
<accession>A0A3B0J813</accession>
<dbReference type="Gene3D" id="3.40.50.1820">
    <property type="entry name" value="alpha/beta hydrolase"/>
    <property type="match status" value="1"/>
</dbReference>
<dbReference type="InterPro" id="IPR029058">
    <property type="entry name" value="AB_hydrolase_fold"/>
</dbReference>
<dbReference type="STRING" id="7266.A0A3B0J813"/>
<feature type="domain" description="Lipase" evidence="6">
    <location>
        <begin position="27"/>
        <end position="281"/>
    </location>
</feature>
<proteinExistence type="inferred from homology"/>
<dbReference type="GO" id="GO:0005615">
    <property type="term" value="C:extracellular space"/>
    <property type="evidence" value="ECO:0007669"/>
    <property type="project" value="TreeGrafter"/>
</dbReference>
<evidence type="ECO:0000259" key="6">
    <source>
        <dbReference type="Pfam" id="PF00151"/>
    </source>
</evidence>
<keyword evidence="5" id="KW-0732">Signal</keyword>
<name>A0A3B0J813_DROGU</name>
<organism evidence="7 8">
    <name type="scientific">Drosophila guanche</name>
    <name type="common">Fruit fly</name>
    <dbReference type="NCBI Taxonomy" id="7266"/>
    <lineage>
        <taxon>Eukaryota</taxon>
        <taxon>Metazoa</taxon>
        <taxon>Ecdysozoa</taxon>
        <taxon>Arthropoda</taxon>
        <taxon>Hexapoda</taxon>
        <taxon>Insecta</taxon>
        <taxon>Pterygota</taxon>
        <taxon>Neoptera</taxon>
        <taxon>Endopterygota</taxon>
        <taxon>Diptera</taxon>
        <taxon>Brachycera</taxon>
        <taxon>Muscomorpha</taxon>
        <taxon>Ephydroidea</taxon>
        <taxon>Drosophilidae</taxon>
        <taxon>Drosophila</taxon>
        <taxon>Sophophora</taxon>
    </lineage>
</organism>
<protein>
    <submittedName>
        <fullName evidence="7">Blast:Pancreatic lipase-related protein 3</fullName>
    </submittedName>
</protein>
<dbReference type="InterPro" id="IPR013818">
    <property type="entry name" value="Lipase"/>
</dbReference>
<dbReference type="EMBL" id="OUUW01000002">
    <property type="protein sequence ID" value="SPP76353.1"/>
    <property type="molecule type" value="Genomic_DNA"/>
</dbReference>
<dbReference type="OMA" id="CRWSTHK"/>
<dbReference type="InterPro" id="IPR000734">
    <property type="entry name" value="TAG_lipase"/>
</dbReference>
<sequence>MQTRVFILMVLASLGSAATGGVNGPAGFLLHTRRIQESPQTLEPEVESLVRSSFYAADPVVISIPSWLGNSSSPEHTAVVSAQLSQRECNVITVDLAETTNEAAITESVGNLIELLHRQFDVPLERILLVGFAEGAHLAGAVAAKVESDFGQRFPHLTALDPTEASLDHVLSPTDAQFVEVVHTNGGGLGTLERLGHVDYYPNGGETQPGCVEDACSHERSFELLAEMWSHDNDFVSALCGSVETMSVQNCRWVSLKMGQRSQREPTPGIYFLETRSSQPFARGAYHISFL</sequence>
<dbReference type="Pfam" id="PF00151">
    <property type="entry name" value="Lipase"/>
    <property type="match status" value="1"/>
</dbReference>
<evidence type="ECO:0000256" key="2">
    <source>
        <dbReference type="ARBA" id="ARBA00010701"/>
    </source>
</evidence>
<feature type="signal peptide" evidence="5">
    <location>
        <begin position="1"/>
        <end position="17"/>
    </location>
</feature>
<dbReference type="PANTHER" id="PTHR11610:SF173">
    <property type="entry name" value="LIPASE DOMAIN-CONTAINING PROTEIN-RELATED"/>
    <property type="match status" value="1"/>
</dbReference>
<evidence type="ECO:0000313" key="8">
    <source>
        <dbReference type="Proteomes" id="UP000268350"/>
    </source>
</evidence>
<evidence type="ECO:0000256" key="4">
    <source>
        <dbReference type="RuleBase" id="RU004262"/>
    </source>
</evidence>
<comment type="similarity">
    <text evidence="2 4">Belongs to the AB hydrolase superfamily. Lipase family.</text>
</comment>
<dbReference type="GO" id="GO:0016298">
    <property type="term" value="F:lipase activity"/>
    <property type="evidence" value="ECO:0007669"/>
    <property type="project" value="InterPro"/>
</dbReference>
<dbReference type="PANTHER" id="PTHR11610">
    <property type="entry name" value="LIPASE"/>
    <property type="match status" value="1"/>
</dbReference>
<feature type="chain" id="PRO_5017359187" evidence="5">
    <location>
        <begin position="18"/>
        <end position="291"/>
    </location>
</feature>
<gene>
    <name evidence="7" type="ORF">DGUA_6G006865</name>
</gene>
<evidence type="ECO:0000256" key="5">
    <source>
        <dbReference type="SAM" id="SignalP"/>
    </source>
</evidence>
<dbReference type="Proteomes" id="UP000268350">
    <property type="component" value="Unassembled WGS sequence"/>
</dbReference>
<reference evidence="8" key="1">
    <citation type="submission" date="2018-01" db="EMBL/GenBank/DDBJ databases">
        <authorList>
            <person name="Alioto T."/>
            <person name="Alioto T."/>
        </authorList>
    </citation>
    <scope>NUCLEOTIDE SEQUENCE [LARGE SCALE GENOMIC DNA]</scope>
</reference>
<evidence type="ECO:0000313" key="7">
    <source>
        <dbReference type="EMBL" id="SPP76353.1"/>
    </source>
</evidence>
<dbReference type="SUPFAM" id="SSF53474">
    <property type="entry name" value="alpha/beta-Hydrolases"/>
    <property type="match status" value="1"/>
</dbReference>
<keyword evidence="8" id="KW-1185">Reference proteome</keyword>
<comment type="subcellular location">
    <subcellularLocation>
        <location evidence="1">Secreted</location>
    </subcellularLocation>
</comment>
<keyword evidence="3" id="KW-0964">Secreted</keyword>
<dbReference type="GO" id="GO:0016042">
    <property type="term" value="P:lipid catabolic process"/>
    <property type="evidence" value="ECO:0007669"/>
    <property type="project" value="TreeGrafter"/>
</dbReference>
<dbReference type="GO" id="GO:0017171">
    <property type="term" value="F:serine hydrolase activity"/>
    <property type="evidence" value="ECO:0007669"/>
    <property type="project" value="TreeGrafter"/>
</dbReference>
<evidence type="ECO:0000256" key="3">
    <source>
        <dbReference type="ARBA" id="ARBA00022525"/>
    </source>
</evidence>
<dbReference type="AlphaFoldDB" id="A0A3B0J813"/>
<evidence type="ECO:0000256" key="1">
    <source>
        <dbReference type="ARBA" id="ARBA00004613"/>
    </source>
</evidence>